<protein>
    <submittedName>
        <fullName evidence="1">Uncharacterized protein</fullName>
    </submittedName>
</protein>
<dbReference type="AlphaFoldDB" id="A0A0F9CEQ8"/>
<evidence type="ECO:0000313" key="1">
    <source>
        <dbReference type="EMBL" id="KKL24892.1"/>
    </source>
</evidence>
<gene>
    <name evidence="1" type="ORF">LCGC14_2410760</name>
</gene>
<reference evidence="1" key="1">
    <citation type="journal article" date="2015" name="Nature">
        <title>Complex archaea that bridge the gap between prokaryotes and eukaryotes.</title>
        <authorList>
            <person name="Spang A."/>
            <person name="Saw J.H."/>
            <person name="Jorgensen S.L."/>
            <person name="Zaremba-Niedzwiedzka K."/>
            <person name="Martijn J."/>
            <person name="Lind A.E."/>
            <person name="van Eijk R."/>
            <person name="Schleper C."/>
            <person name="Guy L."/>
            <person name="Ettema T.J."/>
        </authorList>
    </citation>
    <scope>NUCLEOTIDE SEQUENCE</scope>
</reference>
<name>A0A0F9CEQ8_9ZZZZ</name>
<feature type="non-terminal residue" evidence="1">
    <location>
        <position position="55"/>
    </location>
</feature>
<accession>A0A0F9CEQ8</accession>
<dbReference type="EMBL" id="LAZR01036416">
    <property type="protein sequence ID" value="KKL24892.1"/>
    <property type="molecule type" value="Genomic_DNA"/>
</dbReference>
<proteinExistence type="predicted"/>
<sequence length="55" mass="6090">MPVRHPMSRGELDTDLTIKGAWTFDADITFKDDVNIIFGDSADFKIDWAAAGAFV</sequence>
<organism evidence="1">
    <name type="scientific">marine sediment metagenome</name>
    <dbReference type="NCBI Taxonomy" id="412755"/>
    <lineage>
        <taxon>unclassified sequences</taxon>
        <taxon>metagenomes</taxon>
        <taxon>ecological metagenomes</taxon>
    </lineage>
</organism>
<comment type="caution">
    <text evidence="1">The sequence shown here is derived from an EMBL/GenBank/DDBJ whole genome shotgun (WGS) entry which is preliminary data.</text>
</comment>